<dbReference type="PANTHER" id="PTHR43477:SF1">
    <property type="entry name" value="DIHYDROANTICAPSIN 7-DEHYDROGENASE"/>
    <property type="match status" value="1"/>
</dbReference>
<sequence length="224" mass="24559">MTGRLEGKRVILTDAAYYSGPGIVKVFEEEGAVLFADDSDLTEPGAAEDLVARVGHVDILIANHARSFVPTPTEESTDDEMERLMRSIFYPMHRMIRAVLPQMLERKKGKIVITSSLNAIKGREGGVALYGAARGAQIGYMLNLAHDLAPHVNINATAQAYVDNPTYFPEEYKSSEAFRRRFAQVPAQRLASMEECAKTVLFLAGPESDFFYGQVIPFAGGLAA</sequence>
<keyword evidence="2" id="KW-0560">Oxidoreductase</keyword>
<evidence type="ECO:0000256" key="2">
    <source>
        <dbReference type="ARBA" id="ARBA00023002"/>
    </source>
</evidence>
<reference evidence="3 4" key="1">
    <citation type="journal article" date="2024" name="Chem. Sci.">
        <title>Discovery of megapolipeptins by genome mining of a Burkholderiales bacteria collection.</title>
        <authorList>
            <person name="Paulo B.S."/>
            <person name="Recchia M.J.J."/>
            <person name="Lee S."/>
            <person name="Fergusson C.H."/>
            <person name="Romanowski S.B."/>
            <person name="Hernandez A."/>
            <person name="Krull N."/>
            <person name="Liu D.Y."/>
            <person name="Cavanagh H."/>
            <person name="Bos A."/>
            <person name="Gray C.A."/>
            <person name="Murphy B.T."/>
            <person name="Linington R.G."/>
            <person name="Eustaquio A.S."/>
        </authorList>
    </citation>
    <scope>NUCLEOTIDE SEQUENCE [LARGE SCALE GENOMIC DNA]</scope>
    <source>
        <strain evidence="3 4">RL17-338-BIC-A</strain>
    </source>
</reference>
<evidence type="ECO:0000313" key="3">
    <source>
        <dbReference type="EMBL" id="MFM0642154.1"/>
    </source>
</evidence>
<name>A0ABW9E5D7_9BURK</name>
<dbReference type="RefSeq" id="WP_408238289.1">
    <property type="nucleotide sequence ID" value="NZ_JAQQCF010000059.1"/>
</dbReference>
<dbReference type="InterPro" id="IPR051122">
    <property type="entry name" value="SDR_DHRS6-like"/>
</dbReference>
<dbReference type="Gene3D" id="3.40.50.720">
    <property type="entry name" value="NAD(P)-binding Rossmann-like Domain"/>
    <property type="match status" value="1"/>
</dbReference>
<dbReference type="PANTHER" id="PTHR43477">
    <property type="entry name" value="DIHYDROANTICAPSIN 7-DEHYDROGENASE"/>
    <property type="match status" value="1"/>
</dbReference>
<keyword evidence="4" id="KW-1185">Reference proteome</keyword>
<organism evidence="3 4">
    <name type="scientific">Paraburkholderia metrosideri</name>
    <dbReference type="NCBI Taxonomy" id="580937"/>
    <lineage>
        <taxon>Bacteria</taxon>
        <taxon>Pseudomonadati</taxon>
        <taxon>Pseudomonadota</taxon>
        <taxon>Betaproteobacteria</taxon>
        <taxon>Burkholderiales</taxon>
        <taxon>Burkholderiaceae</taxon>
        <taxon>Paraburkholderia</taxon>
    </lineage>
</organism>
<dbReference type="Proteomes" id="UP001629432">
    <property type="component" value="Unassembled WGS sequence"/>
</dbReference>
<comment type="similarity">
    <text evidence="1">Belongs to the short-chain dehydrogenases/reductases (SDR) family.</text>
</comment>
<proteinExistence type="inferred from homology"/>
<gene>
    <name evidence="3" type="ORF">PQQ63_36315</name>
</gene>
<dbReference type="Pfam" id="PF13561">
    <property type="entry name" value="adh_short_C2"/>
    <property type="match status" value="1"/>
</dbReference>
<evidence type="ECO:0000256" key="1">
    <source>
        <dbReference type="ARBA" id="ARBA00006484"/>
    </source>
</evidence>
<evidence type="ECO:0000313" key="4">
    <source>
        <dbReference type="Proteomes" id="UP001629432"/>
    </source>
</evidence>
<accession>A0ABW9E5D7</accession>
<dbReference type="InterPro" id="IPR036291">
    <property type="entry name" value="NAD(P)-bd_dom_sf"/>
</dbReference>
<dbReference type="CDD" id="cd05233">
    <property type="entry name" value="SDR_c"/>
    <property type="match status" value="1"/>
</dbReference>
<dbReference type="PRINTS" id="PR00081">
    <property type="entry name" value="GDHRDH"/>
</dbReference>
<comment type="caution">
    <text evidence="3">The sequence shown here is derived from an EMBL/GenBank/DDBJ whole genome shotgun (WGS) entry which is preliminary data.</text>
</comment>
<dbReference type="SUPFAM" id="SSF51735">
    <property type="entry name" value="NAD(P)-binding Rossmann-fold domains"/>
    <property type="match status" value="1"/>
</dbReference>
<dbReference type="InterPro" id="IPR002347">
    <property type="entry name" value="SDR_fam"/>
</dbReference>
<dbReference type="EMBL" id="JAQQCF010000059">
    <property type="protein sequence ID" value="MFM0642154.1"/>
    <property type="molecule type" value="Genomic_DNA"/>
</dbReference>
<protein>
    <submittedName>
        <fullName evidence="3">SDR family NAD(P)-dependent oxidoreductase</fullName>
    </submittedName>
</protein>